<dbReference type="Pfam" id="PF07589">
    <property type="entry name" value="PEP-CTERM"/>
    <property type="match status" value="1"/>
</dbReference>
<protein>
    <submittedName>
        <fullName evidence="3">PEP-CTERM sorting domain-containing protein</fullName>
    </submittedName>
</protein>
<reference evidence="3 4" key="1">
    <citation type="submission" date="2023-11" db="EMBL/GenBank/DDBJ databases">
        <title>Paucibacter sp. nov., isolated from fresh soil in Korea.</title>
        <authorList>
            <person name="Le N.T.T."/>
        </authorList>
    </citation>
    <scope>NUCLEOTIDE SEQUENCE [LARGE SCALE GENOMIC DNA]</scope>
    <source>
        <strain evidence="3 4">R3-3</strain>
    </source>
</reference>
<organism evidence="3 4">
    <name type="scientific">Roseateles agri</name>
    <dbReference type="NCBI Taxonomy" id="3098619"/>
    <lineage>
        <taxon>Bacteria</taxon>
        <taxon>Pseudomonadati</taxon>
        <taxon>Pseudomonadota</taxon>
        <taxon>Betaproteobacteria</taxon>
        <taxon>Burkholderiales</taxon>
        <taxon>Sphaerotilaceae</taxon>
        <taxon>Roseateles</taxon>
    </lineage>
</organism>
<evidence type="ECO:0000313" key="4">
    <source>
        <dbReference type="Proteomes" id="UP001285263"/>
    </source>
</evidence>
<dbReference type="Proteomes" id="UP001285263">
    <property type="component" value="Unassembled WGS sequence"/>
</dbReference>
<evidence type="ECO:0000259" key="2">
    <source>
        <dbReference type="Pfam" id="PF07589"/>
    </source>
</evidence>
<dbReference type="EMBL" id="JAXCLA010000003">
    <property type="protein sequence ID" value="MDY0744615.1"/>
    <property type="molecule type" value="Genomic_DNA"/>
</dbReference>
<feature type="domain" description="Ice-binding protein C-terminal" evidence="2">
    <location>
        <begin position="226"/>
        <end position="251"/>
    </location>
</feature>
<evidence type="ECO:0000256" key="1">
    <source>
        <dbReference type="SAM" id="SignalP"/>
    </source>
</evidence>
<gene>
    <name evidence="3" type="ORF">SNE35_08860</name>
</gene>
<dbReference type="NCBIfam" id="TIGR02595">
    <property type="entry name" value="PEP_CTERM"/>
    <property type="match status" value="1"/>
</dbReference>
<feature type="chain" id="PRO_5046315680" evidence="1">
    <location>
        <begin position="26"/>
        <end position="251"/>
    </location>
</feature>
<name>A0ABU5DFX0_9BURK</name>
<proteinExistence type="predicted"/>
<keyword evidence="1" id="KW-0732">Signal</keyword>
<feature type="signal peptide" evidence="1">
    <location>
        <begin position="1"/>
        <end position="25"/>
    </location>
</feature>
<sequence>MRTLSNALRLAALLVPLLAAFHAGAAGHNATVDFSSGTQGWEGHWDGLYSNIDTTLGNAAPAYRTQFETFAITYVNSTNPDFIGDFTQTKSVSFGLDINVLSMSLTDTDPGFDPDRHLVLELRDYDTAAEGMPYASVWIDLGKLDIAQGWQHLQATIADTQALTPSGDWHGNGAENEFGEPVLPSGVSFAQVLKGVDQIAFTSFVPGYAYTAIDFDVAIDNVSVSAVPEPGSWALLAGGLAIVGGAARRRR</sequence>
<dbReference type="InterPro" id="IPR013424">
    <property type="entry name" value="Ice-binding_C"/>
</dbReference>
<dbReference type="RefSeq" id="WP_320422531.1">
    <property type="nucleotide sequence ID" value="NZ_JAXCLA010000003.1"/>
</dbReference>
<comment type="caution">
    <text evidence="3">The sequence shown here is derived from an EMBL/GenBank/DDBJ whole genome shotgun (WGS) entry which is preliminary data.</text>
</comment>
<keyword evidence="4" id="KW-1185">Reference proteome</keyword>
<evidence type="ECO:0000313" key="3">
    <source>
        <dbReference type="EMBL" id="MDY0744615.1"/>
    </source>
</evidence>
<accession>A0ABU5DFX0</accession>